<evidence type="ECO:0000313" key="1">
    <source>
        <dbReference type="EMBL" id="KAF9487285.1"/>
    </source>
</evidence>
<organism evidence="1 2">
    <name type="scientific">Pleurotus eryngii</name>
    <name type="common">Boletus of the steppes</name>
    <dbReference type="NCBI Taxonomy" id="5323"/>
    <lineage>
        <taxon>Eukaryota</taxon>
        <taxon>Fungi</taxon>
        <taxon>Dikarya</taxon>
        <taxon>Basidiomycota</taxon>
        <taxon>Agaricomycotina</taxon>
        <taxon>Agaricomycetes</taxon>
        <taxon>Agaricomycetidae</taxon>
        <taxon>Agaricales</taxon>
        <taxon>Pleurotineae</taxon>
        <taxon>Pleurotaceae</taxon>
        <taxon>Pleurotus</taxon>
    </lineage>
</organism>
<proteinExistence type="predicted"/>
<dbReference type="Proteomes" id="UP000807025">
    <property type="component" value="Unassembled WGS sequence"/>
</dbReference>
<dbReference type="EMBL" id="MU154794">
    <property type="protein sequence ID" value="KAF9487285.1"/>
    <property type="molecule type" value="Genomic_DNA"/>
</dbReference>
<evidence type="ECO:0000313" key="2">
    <source>
        <dbReference type="Proteomes" id="UP000807025"/>
    </source>
</evidence>
<gene>
    <name evidence="1" type="ORF">BDN71DRAFT_1436967</name>
</gene>
<dbReference type="AlphaFoldDB" id="A0A9P6D906"/>
<reference evidence="1" key="1">
    <citation type="submission" date="2020-11" db="EMBL/GenBank/DDBJ databases">
        <authorList>
            <consortium name="DOE Joint Genome Institute"/>
            <person name="Ahrendt S."/>
            <person name="Riley R."/>
            <person name="Andreopoulos W."/>
            <person name="Labutti K."/>
            <person name="Pangilinan J."/>
            <person name="Ruiz-Duenas F.J."/>
            <person name="Barrasa J.M."/>
            <person name="Sanchez-Garcia M."/>
            <person name="Camarero S."/>
            <person name="Miyauchi S."/>
            <person name="Serrano A."/>
            <person name="Linde D."/>
            <person name="Babiker R."/>
            <person name="Drula E."/>
            <person name="Ayuso-Fernandez I."/>
            <person name="Pacheco R."/>
            <person name="Padilla G."/>
            <person name="Ferreira P."/>
            <person name="Barriuso J."/>
            <person name="Kellner H."/>
            <person name="Castanera R."/>
            <person name="Alfaro M."/>
            <person name="Ramirez L."/>
            <person name="Pisabarro A.G."/>
            <person name="Kuo A."/>
            <person name="Tritt A."/>
            <person name="Lipzen A."/>
            <person name="He G."/>
            <person name="Yan M."/>
            <person name="Ng V."/>
            <person name="Cullen D."/>
            <person name="Martin F."/>
            <person name="Rosso M.-N."/>
            <person name="Henrissat B."/>
            <person name="Hibbett D."/>
            <person name="Martinez A.T."/>
            <person name="Grigoriev I.V."/>
        </authorList>
    </citation>
    <scope>NUCLEOTIDE SEQUENCE</scope>
    <source>
        <strain evidence="1">ATCC 90797</strain>
    </source>
</reference>
<protein>
    <submittedName>
        <fullName evidence="1">Uncharacterized protein</fullName>
    </submittedName>
</protein>
<keyword evidence="2" id="KW-1185">Reference proteome</keyword>
<accession>A0A9P6D906</accession>
<sequence>MLPTAPRTPGETPTPLDEALGLHRGTKEMEFTVVVLAALALPAEIKRPGRLGALVLSAGSSVVQVEGSKGSNTSGAGGYRMLGMDSYTAAWYPHGFADGSSFPYAIPTKSKASSVDIKRAAHRSRSLQPRLRLLLLLEGVLS</sequence>
<comment type="caution">
    <text evidence="1">The sequence shown here is derived from an EMBL/GenBank/DDBJ whole genome shotgun (WGS) entry which is preliminary data.</text>
</comment>
<name>A0A9P6D906_PLEER</name>